<gene>
    <name evidence="1" type="ORF">LAMI_0H12134G</name>
</gene>
<name>A0A1G4KHP6_9SACH</name>
<sequence>MDVPQKYINFSQLLSGIIETNEGVDQLNEVVVSFLYHLFPKELFVRALSLLESSNMFIYVLENKTCDEHGSKQVDNTNGSRVSASLLISEANLVPSGNDSSRTEQRHLWELLYETEQLQHKLIVENEDSVGGTPVVTDLDRWFCSCSEYITLFGDELQQDDDERPLACKLVQEIDKTEGAHDKFARIKQQQRYFRHDKIMCPHLLAFSILLQTEPKTLRYFTGTRQTVYLIRVQNIDEWLRLHLNIVV</sequence>
<dbReference type="Proteomes" id="UP000191024">
    <property type="component" value="Chromosome H"/>
</dbReference>
<dbReference type="STRING" id="1230905.A0A1G4KHP6"/>
<protein>
    <submittedName>
        <fullName evidence="1">LAMI_0H12134g1_1</fullName>
    </submittedName>
</protein>
<dbReference type="AlphaFoldDB" id="A0A1G4KHP6"/>
<dbReference type="OrthoDB" id="4066852at2759"/>
<evidence type="ECO:0000313" key="1">
    <source>
        <dbReference type="EMBL" id="SCV03936.1"/>
    </source>
</evidence>
<organism evidence="1 2">
    <name type="scientific">Lachancea mirantina</name>
    <dbReference type="NCBI Taxonomy" id="1230905"/>
    <lineage>
        <taxon>Eukaryota</taxon>
        <taxon>Fungi</taxon>
        <taxon>Dikarya</taxon>
        <taxon>Ascomycota</taxon>
        <taxon>Saccharomycotina</taxon>
        <taxon>Saccharomycetes</taxon>
        <taxon>Saccharomycetales</taxon>
        <taxon>Saccharomycetaceae</taxon>
        <taxon>Lachancea</taxon>
    </lineage>
</organism>
<accession>A0A1G4KHP6</accession>
<proteinExistence type="predicted"/>
<evidence type="ECO:0000313" key="2">
    <source>
        <dbReference type="Proteomes" id="UP000191024"/>
    </source>
</evidence>
<dbReference type="EMBL" id="LT598468">
    <property type="protein sequence ID" value="SCV03936.1"/>
    <property type="molecule type" value="Genomic_DNA"/>
</dbReference>
<keyword evidence="2" id="KW-1185">Reference proteome</keyword>
<reference evidence="2" key="1">
    <citation type="submission" date="2016-03" db="EMBL/GenBank/DDBJ databases">
        <authorList>
            <person name="Devillers H."/>
        </authorList>
    </citation>
    <scope>NUCLEOTIDE SEQUENCE [LARGE SCALE GENOMIC DNA]</scope>
</reference>